<name>A0A2V4DUA7_9GAMM</name>
<dbReference type="Proteomes" id="UP000247483">
    <property type="component" value="Unassembled WGS sequence"/>
</dbReference>
<organism evidence="2 3">
    <name type="scientific">Gilliamella apicola</name>
    <dbReference type="NCBI Taxonomy" id="1196095"/>
    <lineage>
        <taxon>Bacteria</taxon>
        <taxon>Pseudomonadati</taxon>
        <taxon>Pseudomonadota</taxon>
        <taxon>Gammaproteobacteria</taxon>
        <taxon>Orbales</taxon>
        <taxon>Orbaceae</taxon>
        <taxon>Gilliamella</taxon>
    </lineage>
</organism>
<accession>A0A2V4DUA7</accession>
<dbReference type="SMART" id="SM01040">
    <property type="entry name" value="Bro-N"/>
    <property type="match status" value="1"/>
</dbReference>
<protein>
    <recommendedName>
        <fullName evidence="1">Bro-N domain-containing protein</fullName>
    </recommendedName>
</protein>
<dbReference type="EMBL" id="QGLP01000005">
    <property type="protein sequence ID" value="PXZ04335.1"/>
    <property type="molecule type" value="Genomic_DNA"/>
</dbReference>
<evidence type="ECO:0000259" key="1">
    <source>
        <dbReference type="PROSITE" id="PS51750"/>
    </source>
</evidence>
<dbReference type="Pfam" id="PF02498">
    <property type="entry name" value="Bro-N"/>
    <property type="match status" value="1"/>
</dbReference>
<evidence type="ECO:0000313" key="3">
    <source>
        <dbReference type="Proteomes" id="UP000247483"/>
    </source>
</evidence>
<evidence type="ECO:0000313" key="2">
    <source>
        <dbReference type="EMBL" id="PXZ04335.1"/>
    </source>
</evidence>
<dbReference type="Pfam" id="PF10552">
    <property type="entry name" value="ORF6C"/>
    <property type="match status" value="1"/>
</dbReference>
<reference evidence="2 3" key="1">
    <citation type="submission" date="2018-05" db="EMBL/GenBank/DDBJ databases">
        <title>Reference genomes for bee gut microbiota database.</title>
        <authorList>
            <person name="Ellegaard K.M."/>
        </authorList>
    </citation>
    <scope>NUCLEOTIDE SEQUENCE [LARGE SCALE GENOMIC DNA]</scope>
    <source>
        <strain evidence="2 3">ESL0177</strain>
    </source>
</reference>
<sequence>MVGSATNTIPVREIRPLSRCSFELLIAHSKWDNYKINEDVEMSNLSIFNFKNSPVRTTEINNQIWFLANDVCSILEYKNPRKAIADHCKSKGVTKRYTPTLCDVTKRDTTSKARKSQEMVYINEPNLFRLIIKSKQEKAVLFEEWVMEELLPTIRKTGSYSLTINAEQQQQIQQAVNERVYRTGERHQAVYSKFHQQFRIPRYQDLPASKFDEAIQWLGGVHARSGLSDDDWYDLAWLYKVADRMRSQIELVEPALRALDSSFVSAFHSMAIEYKRNLRSAKLIIERETAHIKAKNIIDKWNRVLAVIRHH</sequence>
<proteinExistence type="predicted"/>
<feature type="domain" description="Bro-N" evidence="1">
    <location>
        <begin position="42"/>
        <end position="158"/>
    </location>
</feature>
<dbReference type="InterPro" id="IPR018878">
    <property type="entry name" value="ORF6C_dom"/>
</dbReference>
<gene>
    <name evidence="2" type="ORF">DKK79_08220</name>
</gene>
<dbReference type="PANTHER" id="PTHR36180:SF2">
    <property type="entry name" value="BRO FAMILY PROTEIN"/>
    <property type="match status" value="1"/>
</dbReference>
<dbReference type="InterPro" id="IPR003497">
    <property type="entry name" value="BRO_N_domain"/>
</dbReference>
<dbReference type="InterPro" id="IPR018876">
    <property type="entry name" value="Phage_P22_antirepressor_C"/>
</dbReference>
<dbReference type="PROSITE" id="PS51750">
    <property type="entry name" value="BRO_N"/>
    <property type="match status" value="1"/>
</dbReference>
<dbReference type="Pfam" id="PF10548">
    <property type="entry name" value="P22_AR_C"/>
    <property type="match status" value="1"/>
</dbReference>
<dbReference type="PANTHER" id="PTHR36180">
    <property type="entry name" value="DNA-BINDING PROTEIN-RELATED-RELATED"/>
    <property type="match status" value="1"/>
</dbReference>
<comment type="caution">
    <text evidence="2">The sequence shown here is derived from an EMBL/GenBank/DDBJ whole genome shotgun (WGS) entry which is preliminary data.</text>
</comment>
<dbReference type="AlphaFoldDB" id="A0A2V4DUA7"/>